<dbReference type="GO" id="GO:0005634">
    <property type="term" value="C:nucleus"/>
    <property type="evidence" value="ECO:0007669"/>
    <property type="project" value="TreeGrafter"/>
</dbReference>
<dbReference type="Proteomes" id="UP000799428">
    <property type="component" value="Unassembled WGS sequence"/>
</dbReference>
<evidence type="ECO:0000256" key="6">
    <source>
        <dbReference type="ARBA" id="ARBA00022839"/>
    </source>
</evidence>
<comment type="cofactor">
    <cofactor evidence="1">
        <name>[4Fe-4S] cluster</name>
        <dbReference type="ChEBI" id="CHEBI:49883"/>
    </cofactor>
</comment>
<evidence type="ECO:0000256" key="3">
    <source>
        <dbReference type="ARBA" id="ARBA00011245"/>
    </source>
</evidence>
<keyword evidence="6" id="KW-0269">Exonuclease</keyword>
<comment type="similarity">
    <text evidence="2">Belongs to the EXO5 family.</text>
</comment>
<evidence type="ECO:0000256" key="2">
    <source>
        <dbReference type="ARBA" id="ARBA00009797"/>
    </source>
</evidence>
<dbReference type="GO" id="GO:0036297">
    <property type="term" value="P:interstrand cross-link repair"/>
    <property type="evidence" value="ECO:0007669"/>
    <property type="project" value="TreeGrafter"/>
</dbReference>
<evidence type="ECO:0000256" key="1">
    <source>
        <dbReference type="ARBA" id="ARBA00001966"/>
    </source>
</evidence>
<dbReference type="GO" id="GO:0045145">
    <property type="term" value="F:single-stranded DNA 5'-3' DNA exonuclease activity"/>
    <property type="evidence" value="ECO:0007669"/>
    <property type="project" value="InterPro"/>
</dbReference>
<evidence type="ECO:0000256" key="5">
    <source>
        <dbReference type="ARBA" id="ARBA00022722"/>
    </source>
</evidence>
<dbReference type="GO" id="GO:0051539">
    <property type="term" value="F:4 iron, 4 sulfur cluster binding"/>
    <property type="evidence" value="ECO:0007669"/>
    <property type="project" value="UniProtKB-KW"/>
</dbReference>
<dbReference type="PANTHER" id="PTHR14464:SF4">
    <property type="entry name" value="EXONUCLEASE V"/>
    <property type="match status" value="1"/>
</dbReference>
<dbReference type="PANTHER" id="PTHR14464">
    <property type="entry name" value="EXONUCLEASE V"/>
    <property type="match status" value="1"/>
</dbReference>
<evidence type="ECO:0000256" key="4">
    <source>
        <dbReference type="ARBA" id="ARBA00022485"/>
    </source>
</evidence>
<proteinExistence type="inferred from homology"/>
<evidence type="ECO:0000313" key="7">
    <source>
        <dbReference type="EMBL" id="KAF2703104.1"/>
    </source>
</evidence>
<organism evidence="7 8">
    <name type="scientific">Pleomassaria siparia CBS 279.74</name>
    <dbReference type="NCBI Taxonomy" id="1314801"/>
    <lineage>
        <taxon>Eukaryota</taxon>
        <taxon>Fungi</taxon>
        <taxon>Dikarya</taxon>
        <taxon>Ascomycota</taxon>
        <taxon>Pezizomycotina</taxon>
        <taxon>Dothideomycetes</taxon>
        <taxon>Pleosporomycetidae</taxon>
        <taxon>Pleosporales</taxon>
        <taxon>Pleomassariaceae</taxon>
        <taxon>Pleomassaria</taxon>
    </lineage>
</organism>
<evidence type="ECO:0008006" key="9">
    <source>
        <dbReference type="Google" id="ProtNLM"/>
    </source>
</evidence>
<dbReference type="InterPro" id="IPR036249">
    <property type="entry name" value="Thioredoxin-like_sf"/>
</dbReference>
<dbReference type="SUPFAM" id="SSF52833">
    <property type="entry name" value="Thioredoxin-like"/>
    <property type="match status" value="1"/>
</dbReference>
<keyword evidence="8" id="KW-1185">Reference proteome</keyword>
<dbReference type="EMBL" id="MU005789">
    <property type="protein sequence ID" value="KAF2703104.1"/>
    <property type="molecule type" value="Genomic_DNA"/>
</dbReference>
<dbReference type="AlphaFoldDB" id="A0A6G1JR61"/>
<keyword evidence="5" id="KW-0540">Nuclease</keyword>
<dbReference type="OrthoDB" id="354769at2759"/>
<dbReference type="GO" id="GO:0005739">
    <property type="term" value="C:mitochondrion"/>
    <property type="evidence" value="ECO:0007669"/>
    <property type="project" value="TreeGrafter"/>
</dbReference>
<keyword evidence="4" id="KW-0004">4Fe-4S</keyword>
<evidence type="ECO:0000313" key="8">
    <source>
        <dbReference type="Proteomes" id="UP000799428"/>
    </source>
</evidence>
<reference evidence="7" key="1">
    <citation type="journal article" date="2020" name="Stud. Mycol.">
        <title>101 Dothideomycetes genomes: a test case for predicting lifestyles and emergence of pathogens.</title>
        <authorList>
            <person name="Haridas S."/>
            <person name="Albert R."/>
            <person name="Binder M."/>
            <person name="Bloem J."/>
            <person name="Labutti K."/>
            <person name="Salamov A."/>
            <person name="Andreopoulos B."/>
            <person name="Baker S."/>
            <person name="Barry K."/>
            <person name="Bills G."/>
            <person name="Bluhm B."/>
            <person name="Cannon C."/>
            <person name="Castanera R."/>
            <person name="Culley D."/>
            <person name="Daum C."/>
            <person name="Ezra D."/>
            <person name="Gonzalez J."/>
            <person name="Henrissat B."/>
            <person name="Kuo A."/>
            <person name="Liang C."/>
            <person name="Lipzen A."/>
            <person name="Lutzoni F."/>
            <person name="Magnuson J."/>
            <person name="Mondo S."/>
            <person name="Nolan M."/>
            <person name="Ohm R."/>
            <person name="Pangilinan J."/>
            <person name="Park H.-J."/>
            <person name="Ramirez L."/>
            <person name="Alfaro M."/>
            <person name="Sun H."/>
            <person name="Tritt A."/>
            <person name="Yoshinaga Y."/>
            <person name="Zwiers L.-H."/>
            <person name="Turgeon B."/>
            <person name="Goodwin S."/>
            <person name="Spatafora J."/>
            <person name="Crous P."/>
            <person name="Grigoriev I."/>
        </authorList>
    </citation>
    <scope>NUCLEOTIDE SEQUENCE</scope>
    <source>
        <strain evidence="7">CBS 279.74</strain>
    </source>
</reference>
<comment type="subunit">
    <text evidence="3">Monomer.</text>
</comment>
<dbReference type="InterPro" id="IPR019190">
    <property type="entry name" value="EXOV"/>
</dbReference>
<keyword evidence="6" id="KW-0378">Hydrolase</keyword>
<keyword evidence="4" id="KW-0408">Iron</keyword>
<name>A0A6G1JR61_9PLEO</name>
<dbReference type="Gene3D" id="3.40.30.10">
    <property type="entry name" value="Glutaredoxin"/>
    <property type="match status" value="1"/>
</dbReference>
<gene>
    <name evidence="7" type="ORF">K504DRAFT_508281</name>
</gene>
<dbReference type="Pfam" id="PF09810">
    <property type="entry name" value="Exo5"/>
    <property type="match status" value="1"/>
</dbReference>
<accession>A0A6G1JR61</accession>
<keyword evidence="4" id="KW-0411">Iron-sulfur</keyword>
<sequence>MSWQTELTSFVFPTVHPTTPPPAVGHEAPQHTKVPIAKDGKPTVVTFLRHCGCPFAEKTFVSMRTLASTHVDVHFIAVSHSDRASTDRWLQALGGAGKVTVIIDAERESYAAWGMGVSSFWHIFNPWSMYSAYTLGNKEGIWNRPTESGTRWQMSGSWALDAEGIVTWGRVSESASETTNVRVYYHGAYHGMELPGLPLQLSADSASDYGSDIDIPSDYGSEVDVDETRLAQVLAGIVATAPKTIIYPSIDVSQVDHVSDLAVFAPKSTLPTAIPLAAAALANTLATPTRAKRRASIEVEYHLRSRESWSVPREECVVAPATPSVQPPIFLEDDTRSPLERFRTKPQKPLSVTDLVSPAWCEIQYWYTLTKFGRKPRTQAMKQGSKVHRILEEQVHRIVPVQTKTKEDRFGLRIWNTIQGLRTLRETGLTRELEVWGVIHGQVVNGVIDEISYHCPDPELEEKLEKSKTVKSGGTLPLGQLKIEQSLVGNTTAWVGALVSERQVYITDVKTRGAKTVPNAAGLRPTWMQLMLYRKLLESLSLNTVDAETVFARYALEPLEPFSNVFMLEISGLNSDGVGEDETSIDGANPSGILHASEIEQHNSLLALWSLMISEFSQSVDTFSDTLRAEFRWSKTGEMIGNALTQYDSAMVEEYISSEMQWWKGEREAQGVEVEEAFKCRICDFVDGCGWRKAKVEEAVEKHRLRARAREKSAV</sequence>
<keyword evidence="4" id="KW-0479">Metal-binding</keyword>
<protein>
    <recommendedName>
        <fullName evidence="9">Exonuclease V</fullName>
    </recommendedName>
</protein>